<dbReference type="Gene3D" id="1.10.720.60">
    <property type="match status" value="1"/>
</dbReference>
<keyword evidence="1 4" id="KW-0028">Amino-acid biosynthesis</keyword>
<proteinExistence type="inferred from homology"/>
<dbReference type="AlphaFoldDB" id="A0A2S3W457"/>
<dbReference type="Pfam" id="PF00702">
    <property type="entry name" value="Hydrolase"/>
    <property type="match status" value="1"/>
</dbReference>
<accession>A0A2S3W457</accession>
<protein>
    <recommendedName>
        <fullName evidence="4">Enolase-phosphatase E1</fullName>
        <ecNumber evidence="4">3.1.3.77</ecNumber>
    </recommendedName>
    <alternativeName>
        <fullName evidence="4">2,3-diketo-5-methylthio-1-phosphopentane phosphatase</fullName>
    </alternativeName>
</protein>
<sequence length="245" mass="25872">MMKGVKLPSDPVSPPTPPRVVLLDIEGTTIPVSFVHDVLFPYARSVLPDLLRERADDPQVRVQVAEIARLAPGVPPLAQLEAWMDRDEKVAPLKALQGIAWAQGYRTGQLSARLYPDVLPALRRWAAAGVVLAVYSSGSAAAQELIYGHTDEGDVTGLFSGFYDLAMGGKRVASSYANIMAKAGWAAGDVLFLSDVVAELDAAAQAGLRTCQIVRPEDGTVAGTTHPVAATLDGAARMFGLPVAA</sequence>
<dbReference type="GO" id="GO:0043716">
    <property type="term" value="F:2-hydroxy-3-keto-5-methylthiopentenyl-1-phosphate phosphatase activity"/>
    <property type="evidence" value="ECO:0007669"/>
    <property type="project" value="UniProtKB-UniRule"/>
</dbReference>
<dbReference type="Gene3D" id="3.40.50.1000">
    <property type="entry name" value="HAD superfamily/HAD-like"/>
    <property type="match status" value="1"/>
</dbReference>
<reference evidence="5 6" key="1">
    <citation type="submission" date="2018-01" db="EMBL/GenBank/DDBJ databases">
        <title>Draft Genome Sequence of Komagataeibacter maltaceti LMG 1529, a Vinegar Producing Acetic Acid Bacterium Isolated from Malt Vinegar Brewery Acetifiers.</title>
        <authorList>
            <person name="Zhang Q."/>
            <person name="Hollensteiner J."/>
            <person name="Poehlein A."/>
            <person name="Daniel R."/>
        </authorList>
    </citation>
    <scope>NUCLEOTIDE SEQUENCE [LARGE SCALE GENOMIC DNA]</scope>
    <source>
        <strain evidence="5 6">LMG 1529</strain>
    </source>
</reference>
<name>A0A2S3W457_9PROT</name>
<comment type="cofactor">
    <cofactor evidence="4">
        <name>Mg(2+)</name>
        <dbReference type="ChEBI" id="CHEBI:18420"/>
    </cofactor>
    <text evidence="4">Binds 1 Mg(2+) ion per subunit.</text>
</comment>
<dbReference type="GO" id="GO:0043715">
    <property type="term" value="F:2,3-diketo-5-methylthiopentyl-1-phosphate enolase activity"/>
    <property type="evidence" value="ECO:0007669"/>
    <property type="project" value="UniProtKB-UniRule"/>
</dbReference>
<evidence type="ECO:0000256" key="4">
    <source>
        <dbReference type="HAMAP-Rule" id="MF_01681"/>
    </source>
</evidence>
<comment type="caution">
    <text evidence="5">The sequence shown here is derived from an EMBL/GenBank/DDBJ whole genome shotgun (WGS) entry which is preliminary data.</text>
</comment>
<evidence type="ECO:0000256" key="1">
    <source>
        <dbReference type="ARBA" id="ARBA00022605"/>
    </source>
</evidence>
<comment type="catalytic activity">
    <reaction evidence="4">
        <text>5-methylsulfanyl-2,3-dioxopentyl phosphate + H2O = 1,2-dihydroxy-5-(methylsulfanyl)pent-1-en-3-one + phosphate</text>
        <dbReference type="Rhea" id="RHEA:21700"/>
        <dbReference type="ChEBI" id="CHEBI:15377"/>
        <dbReference type="ChEBI" id="CHEBI:43474"/>
        <dbReference type="ChEBI" id="CHEBI:49252"/>
        <dbReference type="ChEBI" id="CHEBI:58828"/>
        <dbReference type="EC" id="3.1.3.77"/>
    </reaction>
</comment>
<dbReference type="EC" id="3.1.3.77" evidence="4"/>
<evidence type="ECO:0000313" key="6">
    <source>
        <dbReference type="Proteomes" id="UP000237344"/>
    </source>
</evidence>
<evidence type="ECO:0000256" key="3">
    <source>
        <dbReference type="ARBA" id="ARBA00023167"/>
    </source>
</evidence>
<keyword evidence="6" id="KW-1185">Reference proteome</keyword>
<organism evidence="5 6">
    <name type="scientific">Novacetimonas maltaceti</name>
    <dbReference type="NCBI Taxonomy" id="1203393"/>
    <lineage>
        <taxon>Bacteria</taxon>
        <taxon>Pseudomonadati</taxon>
        <taxon>Pseudomonadota</taxon>
        <taxon>Alphaproteobacteria</taxon>
        <taxon>Acetobacterales</taxon>
        <taxon>Acetobacteraceae</taxon>
        <taxon>Novacetimonas</taxon>
    </lineage>
</organism>
<evidence type="ECO:0000256" key="2">
    <source>
        <dbReference type="ARBA" id="ARBA00022801"/>
    </source>
</evidence>
<dbReference type="GO" id="GO:0019509">
    <property type="term" value="P:L-methionine salvage from methylthioadenosine"/>
    <property type="evidence" value="ECO:0007669"/>
    <property type="project" value="UniProtKB-UniRule"/>
</dbReference>
<dbReference type="SFLD" id="SFLDG01129">
    <property type="entry name" value="C1.5:_HAD__Beta-PGM__Phosphata"/>
    <property type="match status" value="1"/>
</dbReference>
<comment type="pathway">
    <text evidence="4">Amino-acid biosynthesis; L-methionine biosynthesis via salvage pathway; L-methionine from S-methyl-5-thio-alpha-D-ribose 1-phosphate: step 3/6.</text>
</comment>
<dbReference type="SFLD" id="SFLDG01133">
    <property type="entry name" value="C1.5.4:_Enolase-phosphatase_Li"/>
    <property type="match status" value="1"/>
</dbReference>
<evidence type="ECO:0000313" key="5">
    <source>
        <dbReference type="EMBL" id="POF63651.1"/>
    </source>
</evidence>
<comment type="subunit">
    <text evidence="4">Monomer.</text>
</comment>
<dbReference type="NCBIfam" id="TIGR01691">
    <property type="entry name" value="enolase-ppase"/>
    <property type="match status" value="1"/>
</dbReference>
<dbReference type="UniPathway" id="UPA00904">
    <property type="reaction ID" value="UER00876"/>
</dbReference>
<dbReference type="PANTHER" id="PTHR20371">
    <property type="entry name" value="ENOLASE-PHOSPHATASE E1"/>
    <property type="match status" value="1"/>
</dbReference>
<comment type="function">
    <text evidence="4">Bifunctional enzyme that catalyzes the enolization of 2,3-diketo-5-methylthiopentyl-1-phosphate (DK-MTP-1-P) into the intermediate 2-hydroxy-3-keto-5-methylthiopentenyl-1-phosphate (HK-MTPenyl-1-P), which is then dephosphorylated to form the acireductone 1,2-dihydroxy-3-keto-5-methylthiopentene (DHK-MTPene).</text>
</comment>
<keyword evidence="4" id="KW-0479">Metal-binding</keyword>
<keyword evidence="3 4" id="KW-0486">Methionine biosynthesis</keyword>
<dbReference type="InterPro" id="IPR023943">
    <property type="entry name" value="Enolase-ppase_E1"/>
</dbReference>
<dbReference type="PANTHER" id="PTHR20371:SF1">
    <property type="entry name" value="ENOLASE-PHOSPHATASE E1"/>
    <property type="match status" value="1"/>
</dbReference>
<gene>
    <name evidence="4 5" type="primary">mtnC</name>
    <name evidence="5" type="ORF">KMAL_06170</name>
</gene>
<comment type="pathway">
    <text evidence="4">Amino-acid biosynthesis; L-methionine biosynthesis via salvage pathway; L-methionine from S-methyl-5-thio-alpha-D-ribose 1-phosphate: step 4/6.</text>
</comment>
<keyword evidence="2 4" id="KW-0378">Hydrolase</keyword>
<dbReference type="GO" id="GO:0043874">
    <property type="term" value="F:acireductone synthase activity"/>
    <property type="evidence" value="ECO:0007669"/>
    <property type="project" value="UniProtKB-EC"/>
</dbReference>
<dbReference type="HAMAP" id="MF_01681">
    <property type="entry name" value="Salvage_MtnC"/>
    <property type="match status" value="1"/>
</dbReference>
<dbReference type="CDD" id="cd01629">
    <property type="entry name" value="HAD_EP"/>
    <property type="match status" value="1"/>
</dbReference>
<comment type="similarity">
    <text evidence="4">Belongs to the HAD-like hydrolase superfamily. MasA/MtnC family.</text>
</comment>
<keyword evidence="4" id="KW-0460">Magnesium</keyword>
<dbReference type="InterPro" id="IPR023214">
    <property type="entry name" value="HAD_sf"/>
</dbReference>
<dbReference type="GO" id="GO:0000287">
    <property type="term" value="F:magnesium ion binding"/>
    <property type="evidence" value="ECO:0007669"/>
    <property type="project" value="UniProtKB-UniRule"/>
</dbReference>
<dbReference type="SUPFAM" id="SSF56784">
    <property type="entry name" value="HAD-like"/>
    <property type="match status" value="1"/>
</dbReference>
<dbReference type="InterPro" id="IPR036412">
    <property type="entry name" value="HAD-like_sf"/>
</dbReference>
<dbReference type="Proteomes" id="UP000237344">
    <property type="component" value="Unassembled WGS sequence"/>
</dbReference>
<dbReference type="EMBL" id="POTC01000005">
    <property type="protein sequence ID" value="POF63651.1"/>
    <property type="molecule type" value="Genomic_DNA"/>
</dbReference>
<dbReference type="SFLD" id="SFLDS00003">
    <property type="entry name" value="Haloacid_Dehalogenase"/>
    <property type="match status" value="1"/>
</dbReference>